<reference evidence="2" key="1">
    <citation type="journal article" date="2023" name="IScience">
        <title>Live-bearing cockroach genome reveals convergent evolutionary mechanisms linked to viviparity in insects and beyond.</title>
        <authorList>
            <person name="Fouks B."/>
            <person name="Harrison M.C."/>
            <person name="Mikhailova A.A."/>
            <person name="Marchal E."/>
            <person name="English S."/>
            <person name="Carruthers M."/>
            <person name="Jennings E.C."/>
            <person name="Chiamaka E.L."/>
            <person name="Frigard R.A."/>
            <person name="Pippel M."/>
            <person name="Attardo G.M."/>
            <person name="Benoit J.B."/>
            <person name="Bornberg-Bauer E."/>
            <person name="Tobe S.S."/>
        </authorList>
    </citation>
    <scope>NUCLEOTIDE SEQUENCE</scope>
    <source>
        <strain evidence="2">Stay&amp;Tobe</strain>
    </source>
</reference>
<gene>
    <name evidence="2" type="ORF">L9F63_027027</name>
</gene>
<dbReference type="Gene3D" id="3.90.1200.10">
    <property type="match status" value="1"/>
</dbReference>
<dbReference type="AlphaFoldDB" id="A0AAD8ADG5"/>
<accession>A0AAD8ADG5</accession>
<comment type="caution">
    <text evidence="2">The sequence shown here is derived from an EMBL/GenBank/DDBJ whole genome shotgun (WGS) entry which is preliminary data.</text>
</comment>
<dbReference type="Proteomes" id="UP001233999">
    <property type="component" value="Unassembled WGS sequence"/>
</dbReference>
<dbReference type="EMBL" id="JASPKZ010001840">
    <property type="protein sequence ID" value="KAJ9597084.1"/>
    <property type="molecule type" value="Genomic_DNA"/>
</dbReference>
<evidence type="ECO:0000313" key="2">
    <source>
        <dbReference type="EMBL" id="KAJ9597084.1"/>
    </source>
</evidence>
<name>A0AAD8ADG5_DIPPU</name>
<keyword evidence="3" id="KW-1185">Reference proteome</keyword>
<evidence type="ECO:0000313" key="3">
    <source>
        <dbReference type="Proteomes" id="UP001233999"/>
    </source>
</evidence>
<dbReference type="Pfam" id="PF02958">
    <property type="entry name" value="EcKL"/>
    <property type="match status" value="1"/>
</dbReference>
<dbReference type="SUPFAM" id="SSF56112">
    <property type="entry name" value="Protein kinase-like (PK-like)"/>
    <property type="match status" value="1"/>
</dbReference>
<dbReference type="InterPro" id="IPR015897">
    <property type="entry name" value="CHK_kinase-like"/>
</dbReference>
<proteinExistence type="predicted"/>
<dbReference type="InterPro" id="IPR011009">
    <property type="entry name" value="Kinase-like_dom_sf"/>
</dbReference>
<evidence type="ECO:0000259" key="1">
    <source>
        <dbReference type="SMART" id="SM00587"/>
    </source>
</evidence>
<feature type="domain" description="CHK kinase-like" evidence="1">
    <location>
        <begin position="147"/>
        <end position="340"/>
    </location>
</feature>
<organism evidence="2 3">
    <name type="scientific">Diploptera punctata</name>
    <name type="common">Pacific beetle cockroach</name>
    <dbReference type="NCBI Taxonomy" id="6984"/>
    <lineage>
        <taxon>Eukaryota</taxon>
        <taxon>Metazoa</taxon>
        <taxon>Ecdysozoa</taxon>
        <taxon>Arthropoda</taxon>
        <taxon>Hexapoda</taxon>
        <taxon>Insecta</taxon>
        <taxon>Pterygota</taxon>
        <taxon>Neoptera</taxon>
        <taxon>Polyneoptera</taxon>
        <taxon>Dictyoptera</taxon>
        <taxon>Blattodea</taxon>
        <taxon>Blaberoidea</taxon>
        <taxon>Blaberidae</taxon>
        <taxon>Diplopterinae</taxon>
        <taxon>Diploptera</taxon>
    </lineage>
</organism>
<dbReference type="PANTHER" id="PTHR11012:SF55">
    <property type="entry name" value="BHLH DOMAIN-CONTAINING PROTEIN"/>
    <property type="match status" value="1"/>
</dbReference>
<reference evidence="2" key="2">
    <citation type="submission" date="2023-05" db="EMBL/GenBank/DDBJ databases">
        <authorList>
            <person name="Fouks B."/>
        </authorList>
    </citation>
    <scope>NUCLEOTIDE SEQUENCE</scope>
    <source>
        <strain evidence="2">Stay&amp;Tobe</strain>
        <tissue evidence="2">Testes</tissue>
    </source>
</reference>
<protein>
    <recommendedName>
        <fullName evidence="1">CHK kinase-like domain-containing protein</fullName>
    </recommendedName>
</protein>
<dbReference type="InterPro" id="IPR004119">
    <property type="entry name" value="EcKL"/>
</dbReference>
<sequence>MGSKYYESPFKLTMKDLQYLLAKELKSNLEVVNFRTEGLTKPGDNYGSTIFAVEVTCKENSDEPIHNLSLVVKLMPLSEFLCDVFNIGITFNKEVRTYVLVCPELKRLQEETGIKRDKMLNIFPKFYGARTNIQENLFEEADHSAVLLLENLKTAGYIVGDPKKGLDLKHLRFVVTQLARFHALTLALKFRKPKVFKETILKACEKYRLGSKFIKMLISTTLRDVEAVLDCTPYIKRMENKIEAGLEVEFVSRPVPKEPFATMLHNDLWLSNMLFKYDSNTNNEIPIGMKFVDYQLVVYDSPVRDLLFFLFTSSAEGLLEEHLDNLIHLYHEELVKQLKKLHCNIRTFSLSNLQEELNGYALREFPYILFMLRVISGENDDSESSPESDIDLFNSNIGEAYLRRLRSLILIYVNKGWL</sequence>
<dbReference type="PANTHER" id="PTHR11012">
    <property type="entry name" value="PROTEIN KINASE-LIKE DOMAIN-CONTAINING"/>
    <property type="match status" value="1"/>
</dbReference>
<dbReference type="SMART" id="SM00587">
    <property type="entry name" value="CHK"/>
    <property type="match status" value="1"/>
</dbReference>